<keyword evidence="1" id="KW-0472">Membrane</keyword>
<dbReference type="Proteomes" id="UP000054359">
    <property type="component" value="Unassembled WGS sequence"/>
</dbReference>
<dbReference type="EMBL" id="KK113591">
    <property type="protein sequence ID" value="KFM60545.1"/>
    <property type="molecule type" value="Genomic_DNA"/>
</dbReference>
<name>A0A087T606_STEMI</name>
<protein>
    <submittedName>
        <fullName evidence="2">Uncharacterized protein</fullName>
    </submittedName>
</protein>
<proteinExistence type="predicted"/>
<accession>A0A087T606</accession>
<evidence type="ECO:0000256" key="1">
    <source>
        <dbReference type="SAM" id="Phobius"/>
    </source>
</evidence>
<evidence type="ECO:0000313" key="3">
    <source>
        <dbReference type="Proteomes" id="UP000054359"/>
    </source>
</evidence>
<keyword evidence="3" id="KW-1185">Reference proteome</keyword>
<feature type="non-terminal residue" evidence="2">
    <location>
        <position position="66"/>
    </location>
</feature>
<gene>
    <name evidence="2" type="ORF">X975_21395</name>
</gene>
<evidence type="ECO:0000313" key="2">
    <source>
        <dbReference type="EMBL" id="KFM60545.1"/>
    </source>
</evidence>
<sequence length="66" mass="8117">MHQRQNFFILHVYVVSVGFLMKTMIFHFVPFVFRRSQSVYLHSHPLLQQHLFIHFQLLSFQSRKLK</sequence>
<keyword evidence="1" id="KW-1133">Transmembrane helix</keyword>
<feature type="transmembrane region" description="Helical" evidence="1">
    <location>
        <begin position="7"/>
        <end position="33"/>
    </location>
</feature>
<keyword evidence="1" id="KW-0812">Transmembrane</keyword>
<organism evidence="2 3">
    <name type="scientific">Stegodyphus mimosarum</name>
    <name type="common">African social velvet spider</name>
    <dbReference type="NCBI Taxonomy" id="407821"/>
    <lineage>
        <taxon>Eukaryota</taxon>
        <taxon>Metazoa</taxon>
        <taxon>Ecdysozoa</taxon>
        <taxon>Arthropoda</taxon>
        <taxon>Chelicerata</taxon>
        <taxon>Arachnida</taxon>
        <taxon>Araneae</taxon>
        <taxon>Araneomorphae</taxon>
        <taxon>Entelegynae</taxon>
        <taxon>Eresoidea</taxon>
        <taxon>Eresidae</taxon>
        <taxon>Stegodyphus</taxon>
    </lineage>
</organism>
<dbReference type="AlphaFoldDB" id="A0A087T606"/>
<reference evidence="2 3" key="1">
    <citation type="submission" date="2013-11" db="EMBL/GenBank/DDBJ databases">
        <title>Genome sequencing of Stegodyphus mimosarum.</title>
        <authorList>
            <person name="Bechsgaard J."/>
        </authorList>
    </citation>
    <scope>NUCLEOTIDE SEQUENCE [LARGE SCALE GENOMIC DNA]</scope>
</reference>